<evidence type="ECO:0000259" key="7">
    <source>
        <dbReference type="Pfam" id="PF23262"/>
    </source>
</evidence>
<keyword evidence="4 6" id="KW-0472">Membrane</keyword>
<name>A0A444X4X4_ARAHY</name>
<evidence type="ECO:0000256" key="3">
    <source>
        <dbReference type="ARBA" id="ARBA00022989"/>
    </source>
</evidence>
<evidence type="ECO:0000256" key="2">
    <source>
        <dbReference type="ARBA" id="ARBA00022692"/>
    </source>
</evidence>
<feature type="transmembrane region" description="Helical" evidence="6">
    <location>
        <begin position="71"/>
        <end position="88"/>
    </location>
</feature>
<dbReference type="SUPFAM" id="SSF103473">
    <property type="entry name" value="MFS general substrate transporter"/>
    <property type="match status" value="1"/>
</dbReference>
<keyword evidence="2 6" id="KW-0812">Transmembrane</keyword>
<dbReference type="PANTHER" id="PTHR21576:SF7">
    <property type="entry name" value="MAJOR FACILITATOR SUPERFAMILY PROTEIN"/>
    <property type="match status" value="1"/>
</dbReference>
<proteinExistence type="predicted"/>
<sequence>MLLEVPATSILSGTLSTSASNTTVSTRSPPSTLSPTKPSPLPSSTTSSISCKRMLEEEQCGDAVLGRLDFWLYYVTYICGGTIGLVYSNNLGQIAEPVGTSCDTSTLVIVYASFSFFGRLLSALPDYIGSKLYFARTGWLCIALIPSPIAFTFMALSQTPLALPIDTALIGVSSGFKSGASHQNSRMEIVYRSKGYEIVCNAIRDTSNLLQVQIVGYNYA</sequence>
<keyword evidence="9" id="KW-1185">Reference proteome</keyword>
<feature type="domain" description="NFD4 C-terminal" evidence="7">
    <location>
        <begin position="60"/>
        <end position="199"/>
    </location>
</feature>
<feature type="transmembrane region" description="Helical" evidence="6">
    <location>
        <begin position="108"/>
        <end position="125"/>
    </location>
</feature>
<comment type="subcellular location">
    <subcellularLocation>
        <location evidence="1">Membrane</location>
        <topology evidence="1">Multi-pass membrane protein</topology>
    </subcellularLocation>
</comment>
<evidence type="ECO:0000256" key="5">
    <source>
        <dbReference type="SAM" id="MobiDB-lite"/>
    </source>
</evidence>
<dbReference type="STRING" id="3818.A0A444X4X4"/>
<dbReference type="Pfam" id="PF23262">
    <property type="entry name" value="NFD4_C"/>
    <property type="match status" value="1"/>
</dbReference>
<evidence type="ECO:0000256" key="6">
    <source>
        <dbReference type="SAM" id="Phobius"/>
    </source>
</evidence>
<evidence type="ECO:0000256" key="1">
    <source>
        <dbReference type="ARBA" id="ARBA00004141"/>
    </source>
</evidence>
<evidence type="ECO:0000313" key="9">
    <source>
        <dbReference type="Proteomes" id="UP000289738"/>
    </source>
</evidence>
<comment type="caution">
    <text evidence="8">The sequence shown here is derived from an EMBL/GenBank/DDBJ whole genome shotgun (WGS) entry which is preliminary data.</text>
</comment>
<dbReference type="InterPro" id="IPR056555">
    <property type="entry name" value="NFD4_C"/>
</dbReference>
<dbReference type="Proteomes" id="UP000289738">
    <property type="component" value="Chromosome B10"/>
</dbReference>
<dbReference type="PANTHER" id="PTHR21576">
    <property type="entry name" value="UNCHARACTERIZED NODULIN-LIKE PROTEIN"/>
    <property type="match status" value="1"/>
</dbReference>
<feature type="compositionally biased region" description="Low complexity" evidence="5">
    <location>
        <begin position="20"/>
        <end position="45"/>
    </location>
</feature>
<dbReference type="AlphaFoldDB" id="A0A444X4X4"/>
<reference evidence="8 9" key="1">
    <citation type="submission" date="2019-01" db="EMBL/GenBank/DDBJ databases">
        <title>Sequencing of cultivated peanut Arachis hypogaea provides insights into genome evolution and oil improvement.</title>
        <authorList>
            <person name="Chen X."/>
        </authorList>
    </citation>
    <scope>NUCLEOTIDE SEQUENCE [LARGE SCALE GENOMIC DNA]</scope>
    <source>
        <strain evidence="9">cv. Fuhuasheng</strain>
        <tissue evidence="8">Leaves</tissue>
    </source>
</reference>
<accession>A0A444X4X4</accession>
<dbReference type="GO" id="GO:0016020">
    <property type="term" value="C:membrane"/>
    <property type="evidence" value="ECO:0007669"/>
    <property type="project" value="UniProtKB-SubCell"/>
</dbReference>
<organism evidence="8 9">
    <name type="scientific">Arachis hypogaea</name>
    <name type="common">Peanut</name>
    <dbReference type="NCBI Taxonomy" id="3818"/>
    <lineage>
        <taxon>Eukaryota</taxon>
        <taxon>Viridiplantae</taxon>
        <taxon>Streptophyta</taxon>
        <taxon>Embryophyta</taxon>
        <taxon>Tracheophyta</taxon>
        <taxon>Spermatophyta</taxon>
        <taxon>Magnoliopsida</taxon>
        <taxon>eudicotyledons</taxon>
        <taxon>Gunneridae</taxon>
        <taxon>Pentapetalae</taxon>
        <taxon>rosids</taxon>
        <taxon>fabids</taxon>
        <taxon>Fabales</taxon>
        <taxon>Fabaceae</taxon>
        <taxon>Papilionoideae</taxon>
        <taxon>50 kb inversion clade</taxon>
        <taxon>dalbergioids sensu lato</taxon>
        <taxon>Dalbergieae</taxon>
        <taxon>Pterocarpus clade</taxon>
        <taxon>Arachis</taxon>
    </lineage>
</organism>
<gene>
    <name evidence="8" type="ORF">Ahy_B10g104201</name>
</gene>
<dbReference type="InterPro" id="IPR036259">
    <property type="entry name" value="MFS_trans_sf"/>
</dbReference>
<evidence type="ECO:0000256" key="4">
    <source>
        <dbReference type="ARBA" id="ARBA00023136"/>
    </source>
</evidence>
<feature type="region of interest" description="Disordered" evidence="5">
    <location>
        <begin position="19"/>
        <end position="45"/>
    </location>
</feature>
<protein>
    <recommendedName>
        <fullName evidence="7">NFD4 C-terminal domain-containing protein</fullName>
    </recommendedName>
</protein>
<keyword evidence="3 6" id="KW-1133">Transmembrane helix</keyword>
<dbReference type="EMBL" id="SDMP01000020">
    <property type="protein sequence ID" value="RYQ84726.1"/>
    <property type="molecule type" value="Genomic_DNA"/>
</dbReference>
<evidence type="ECO:0000313" key="8">
    <source>
        <dbReference type="EMBL" id="RYQ84726.1"/>
    </source>
</evidence>
<feature type="transmembrane region" description="Helical" evidence="6">
    <location>
        <begin position="137"/>
        <end position="156"/>
    </location>
</feature>